<dbReference type="Gene3D" id="3.60.15.10">
    <property type="entry name" value="Ribonuclease Z/Hydroxyacylglutathione hydrolase-like"/>
    <property type="match status" value="1"/>
</dbReference>
<dbReference type="InterPro" id="IPR051013">
    <property type="entry name" value="MBL_superfamily_lactonases"/>
</dbReference>
<evidence type="ECO:0000313" key="7">
    <source>
        <dbReference type="EMBL" id="MBA9005535.1"/>
    </source>
</evidence>
<dbReference type="RefSeq" id="WP_182706696.1">
    <property type="nucleotide sequence ID" value="NZ_JACJII010000001.1"/>
</dbReference>
<keyword evidence="5" id="KW-0862">Zinc</keyword>
<accession>A0A7W3RAQ3</accession>
<comment type="similarity">
    <text evidence="2">Belongs to the metallo-beta-lactamase superfamily.</text>
</comment>
<dbReference type="PANTHER" id="PTHR42978:SF7">
    <property type="entry name" value="METALLO-HYDROLASE RV2300C-RELATED"/>
    <property type="match status" value="1"/>
</dbReference>
<name>A0A7W3RAQ3_9ACTN</name>
<dbReference type="InterPro" id="IPR036866">
    <property type="entry name" value="RibonucZ/Hydroxyglut_hydro"/>
</dbReference>
<dbReference type="SUPFAM" id="SSF56281">
    <property type="entry name" value="Metallo-hydrolase/oxidoreductase"/>
    <property type="match status" value="1"/>
</dbReference>
<evidence type="ECO:0000256" key="2">
    <source>
        <dbReference type="ARBA" id="ARBA00007749"/>
    </source>
</evidence>
<dbReference type="SMART" id="SM00849">
    <property type="entry name" value="Lactamase_B"/>
    <property type="match status" value="1"/>
</dbReference>
<evidence type="ECO:0000313" key="8">
    <source>
        <dbReference type="Proteomes" id="UP000539313"/>
    </source>
</evidence>
<reference evidence="7 8" key="1">
    <citation type="submission" date="2020-08" db="EMBL/GenBank/DDBJ databases">
        <title>Sequencing the genomes of 1000 actinobacteria strains.</title>
        <authorList>
            <person name="Klenk H.-P."/>
        </authorList>
    </citation>
    <scope>NUCLEOTIDE SEQUENCE [LARGE SCALE GENOMIC DNA]</scope>
    <source>
        <strain evidence="7 8">DSM 45823</strain>
    </source>
</reference>
<proteinExistence type="inferred from homology"/>
<gene>
    <name evidence="7" type="ORF">HNR21_004417</name>
</gene>
<evidence type="ECO:0000256" key="3">
    <source>
        <dbReference type="ARBA" id="ARBA00022723"/>
    </source>
</evidence>
<keyword evidence="8" id="KW-1185">Reference proteome</keyword>
<protein>
    <submittedName>
        <fullName evidence="7">N-acyl homoserine lactone hydrolase</fullName>
        <ecNumber evidence="7">3.1.1.81</ecNumber>
    </submittedName>
</protein>
<feature type="domain" description="Metallo-beta-lactamase" evidence="6">
    <location>
        <begin position="17"/>
        <end position="220"/>
    </location>
</feature>
<keyword evidence="3" id="KW-0479">Metal-binding</keyword>
<comment type="cofactor">
    <cofactor evidence="1">
        <name>Zn(2+)</name>
        <dbReference type="ChEBI" id="CHEBI:29105"/>
    </cofactor>
</comment>
<dbReference type="GO" id="GO:0102007">
    <property type="term" value="F:acyl-L-homoserine-lactone lactonohydrolase activity"/>
    <property type="evidence" value="ECO:0007669"/>
    <property type="project" value="UniProtKB-EC"/>
</dbReference>
<dbReference type="EC" id="3.1.1.81" evidence="7"/>
<evidence type="ECO:0000256" key="5">
    <source>
        <dbReference type="ARBA" id="ARBA00022833"/>
    </source>
</evidence>
<dbReference type="EMBL" id="JACJII010000001">
    <property type="protein sequence ID" value="MBA9005535.1"/>
    <property type="molecule type" value="Genomic_DNA"/>
</dbReference>
<keyword evidence="4 7" id="KW-0378">Hydrolase</keyword>
<evidence type="ECO:0000256" key="1">
    <source>
        <dbReference type="ARBA" id="ARBA00001947"/>
    </source>
</evidence>
<sequence length="237" mass="26395">MELYLMRVGTMRATGGPVAAYLVRHEEGDVLIDTGYPRARAGAYAGELKEPVQLDHGQDVVSRLAGLGIDAGEVRDVIISHFDPDHAGNMDAFPRATFWVQEEHYDTARSGAVPRLERFRALWDLPEDRFALVKGDQEFRPGIELVESGGHIPGHQSVLLRPPGARPVLLAIDAIPTSADLDAAERSIYPFDMDEERVRESTRKLADLARRENARIVHGHDPDQWRILPLAPEPFPL</sequence>
<dbReference type="CDD" id="cd07729">
    <property type="entry name" value="AHL_lactonase_MBL-fold"/>
    <property type="match status" value="1"/>
</dbReference>
<dbReference type="Pfam" id="PF00753">
    <property type="entry name" value="Lactamase_B"/>
    <property type="match status" value="1"/>
</dbReference>
<comment type="caution">
    <text evidence="7">The sequence shown here is derived from an EMBL/GenBank/DDBJ whole genome shotgun (WGS) entry which is preliminary data.</text>
</comment>
<dbReference type="InterPro" id="IPR001279">
    <property type="entry name" value="Metallo-B-lactamas"/>
</dbReference>
<evidence type="ECO:0000259" key="6">
    <source>
        <dbReference type="SMART" id="SM00849"/>
    </source>
</evidence>
<dbReference type="AlphaFoldDB" id="A0A7W3RAQ3"/>
<organism evidence="7 8">
    <name type="scientific">Thermomonospora cellulosilytica</name>
    <dbReference type="NCBI Taxonomy" id="1411118"/>
    <lineage>
        <taxon>Bacteria</taxon>
        <taxon>Bacillati</taxon>
        <taxon>Actinomycetota</taxon>
        <taxon>Actinomycetes</taxon>
        <taxon>Streptosporangiales</taxon>
        <taxon>Thermomonosporaceae</taxon>
        <taxon>Thermomonospora</taxon>
    </lineage>
</organism>
<dbReference type="Proteomes" id="UP000539313">
    <property type="component" value="Unassembled WGS sequence"/>
</dbReference>
<dbReference type="GO" id="GO:0046872">
    <property type="term" value="F:metal ion binding"/>
    <property type="evidence" value="ECO:0007669"/>
    <property type="project" value="UniProtKB-KW"/>
</dbReference>
<evidence type="ECO:0000256" key="4">
    <source>
        <dbReference type="ARBA" id="ARBA00022801"/>
    </source>
</evidence>
<dbReference type="PANTHER" id="PTHR42978">
    <property type="entry name" value="QUORUM-QUENCHING LACTONASE YTNP-RELATED-RELATED"/>
    <property type="match status" value="1"/>
</dbReference>